<evidence type="ECO:0000313" key="2">
    <source>
        <dbReference type="Proteomes" id="UP000007587"/>
    </source>
</evidence>
<dbReference type="NCBIfam" id="TIGR03901">
    <property type="entry name" value="MYXO-CTERM"/>
    <property type="match status" value="1"/>
</dbReference>
<dbReference type="InterPro" id="IPR017756">
    <property type="entry name" value="TM_Gly-Cys-Arg_CS"/>
</dbReference>
<dbReference type="InParanoid" id="H8MFW2"/>
<sequence length="107" mass="11308">MSQTPRKVSLVLSYQYPGKYAFTVLAGAVEADPALADVSLHFPRNREDLLTTVRERSDAGTGVKPAPLDKGEGDADFRGGCSASGGSLAAFSLLGLLGLARARRRRS</sequence>
<dbReference type="OrthoDB" id="9801424at2"/>
<evidence type="ECO:0000313" key="1">
    <source>
        <dbReference type="EMBL" id="AFE07289.1"/>
    </source>
</evidence>
<reference evidence="1 2" key="1">
    <citation type="journal article" date="2012" name="J. Bacteriol.">
        <title>Complete Genome Sequence of the Fruiting Myxobacterium Corallococcus coralloides DSM 2259.</title>
        <authorList>
            <person name="Huntley S."/>
            <person name="Zhang Y."/>
            <person name="Treuner-Lange A."/>
            <person name="Kneip S."/>
            <person name="Sensen C.W."/>
            <person name="Sogaard-Andersen L."/>
        </authorList>
    </citation>
    <scope>NUCLEOTIDE SEQUENCE [LARGE SCALE GENOMIC DNA]</scope>
    <source>
        <strain evidence="2">ATCC 25202 / DSM 2259 / NBRC 100086 / M2</strain>
    </source>
</reference>
<gene>
    <name evidence="1" type="ordered locus">COCOR_07042</name>
</gene>
<dbReference type="InterPro" id="IPR024038">
    <property type="entry name" value="MYXO-CTERM"/>
</dbReference>
<reference evidence="2" key="2">
    <citation type="submission" date="2012-03" db="EMBL/GenBank/DDBJ databases">
        <title>Genome sequence of the fruiting myxobacterium Corallococcus coralloides DSM 2259.</title>
        <authorList>
            <person name="Huntley S."/>
            <person name="Zhang Y."/>
            <person name="Treuner-Lange A."/>
            <person name="Sensen C.W."/>
            <person name="Sogaard-Andersen L."/>
        </authorList>
    </citation>
    <scope>NUCLEOTIDE SEQUENCE [LARGE SCALE GENOMIC DNA]</scope>
    <source>
        <strain evidence="2">ATCC 25202 / DSM 2259 / NBRC 100086 / M2</strain>
    </source>
</reference>
<protein>
    <submittedName>
        <fullName evidence="1">B12 binding /radical SAM domain-containing protein</fullName>
    </submittedName>
</protein>
<dbReference type="HOGENOM" id="CLU_2205619_0_0_7"/>
<dbReference type="eggNOG" id="COG1032">
    <property type="taxonomic scope" value="Bacteria"/>
</dbReference>
<dbReference type="KEGG" id="ccx:COCOR_07042"/>
<dbReference type="AlphaFoldDB" id="H8MFW2"/>
<accession>H8MFW2</accession>
<keyword evidence="2" id="KW-1185">Reference proteome</keyword>
<dbReference type="InterPro" id="IPR020008">
    <property type="entry name" value="GlyGly_CTERM"/>
</dbReference>
<dbReference type="Proteomes" id="UP000007587">
    <property type="component" value="Chromosome"/>
</dbReference>
<proteinExistence type="predicted"/>
<dbReference type="EMBL" id="CP003389">
    <property type="protein sequence ID" value="AFE07289.1"/>
    <property type="molecule type" value="Genomic_DNA"/>
</dbReference>
<organism evidence="1 2">
    <name type="scientific">Corallococcus coralloides (strain ATCC 25202 / DSM 2259 / NBRC 100086 / M2)</name>
    <name type="common">Myxococcus coralloides</name>
    <dbReference type="NCBI Taxonomy" id="1144275"/>
    <lineage>
        <taxon>Bacteria</taxon>
        <taxon>Pseudomonadati</taxon>
        <taxon>Myxococcota</taxon>
        <taxon>Myxococcia</taxon>
        <taxon>Myxococcales</taxon>
        <taxon>Cystobacterineae</taxon>
        <taxon>Myxococcaceae</taxon>
        <taxon>Corallococcus</taxon>
    </lineage>
</organism>
<dbReference type="NCBIfam" id="TIGR03382">
    <property type="entry name" value="GC_trans_RRR"/>
    <property type="match status" value="1"/>
</dbReference>
<name>H8MFW2_CORCM</name>
<dbReference type="NCBIfam" id="TIGR03501">
    <property type="entry name" value="GlyGly_CTERM"/>
    <property type="match status" value="1"/>
</dbReference>
<dbReference type="STRING" id="1144275.COCOR_07042"/>